<evidence type="ECO:0000313" key="3">
    <source>
        <dbReference type="Proteomes" id="UP000007590"/>
    </source>
</evidence>
<dbReference type="KEGG" id="scn:Solca_0176"/>
<evidence type="ECO:0000259" key="1">
    <source>
        <dbReference type="Pfam" id="PF08878"/>
    </source>
</evidence>
<evidence type="ECO:0000313" key="2">
    <source>
        <dbReference type="EMBL" id="AFD05326.1"/>
    </source>
</evidence>
<dbReference type="AlphaFoldDB" id="H8KXN0"/>
<dbReference type="eggNOG" id="ENOG502Z9K4">
    <property type="taxonomic scope" value="Bacteria"/>
</dbReference>
<proteinExistence type="predicted"/>
<accession>H8KXN0</accession>
<dbReference type="Pfam" id="PF08878">
    <property type="entry name" value="HamA"/>
    <property type="match status" value="1"/>
</dbReference>
<gene>
    <name evidence="2" type="ordered locus">Solca_0176</name>
</gene>
<dbReference type="STRING" id="929556.Solca_0176"/>
<dbReference type="EMBL" id="CP003349">
    <property type="protein sequence ID" value="AFD05326.1"/>
    <property type="molecule type" value="Genomic_DNA"/>
</dbReference>
<protein>
    <recommendedName>
        <fullName evidence="1">Anti-bacteriophage protein A/HamA C-terminal domain-containing protein</fullName>
    </recommendedName>
</protein>
<keyword evidence="3" id="KW-1185">Reference proteome</keyword>
<feature type="domain" description="Anti-bacteriophage protein A/HamA C-terminal" evidence="1">
    <location>
        <begin position="17"/>
        <end position="269"/>
    </location>
</feature>
<reference evidence="2" key="1">
    <citation type="submission" date="2012-02" db="EMBL/GenBank/DDBJ databases">
        <title>The complete genome of Solitalea canadensis DSM 3403.</title>
        <authorList>
            <consortium name="US DOE Joint Genome Institute (JGI-PGF)"/>
            <person name="Lucas S."/>
            <person name="Copeland A."/>
            <person name="Lapidus A."/>
            <person name="Glavina del Rio T."/>
            <person name="Dalin E."/>
            <person name="Tice H."/>
            <person name="Bruce D."/>
            <person name="Goodwin L."/>
            <person name="Pitluck S."/>
            <person name="Peters L."/>
            <person name="Ovchinnikova G."/>
            <person name="Lu M."/>
            <person name="Kyrpides N."/>
            <person name="Mavromatis K."/>
            <person name="Ivanova N."/>
            <person name="Brettin T."/>
            <person name="Detter J.C."/>
            <person name="Han C."/>
            <person name="Larimer F."/>
            <person name="Land M."/>
            <person name="Hauser L."/>
            <person name="Markowitz V."/>
            <person name="Cheng J.-F."/>
            <person name="Hugenholtz P."/>
            <person name="Woyke T."/>
            <person name="Wu D."/>
            <person name="Spring S."/>
            <person name="Schroeder M."/>
            <person name="Kopitz M."/>
            <person name="Brambilla E."/>
            <person name="Klenk H.-P."/>
            <person name="Eisen J.A."/>
        </authorList>
    </citation>
    <scope>NUCLEOTIDE SEQUENCE</scope>
    <source>
        <strain evidence="2">DSM 3403</strain>
    </source>
</reference>
<dbReference type="Proteomes" id="UP000007590">
    <property type="component" value="Chromosome"/>
</dbReference>
<name>H8KXN0_SOLCM</name>
<dbReference type="HOGENOM" id="CLU_1010688_0_0_10"/>
<dbReference type="RefSeq" id="WP_014678554.1">
    <property type="nucleotide sequence ID" value="NC_017770.1"/>
</dbReference>
<dbReference type="InterPro" id="IPR014976">
    <property type="entry name" value="AbpA_HamA_C"/>
</dbReference>
<dbReference type="OrthoDB" id="2079328at2"/>
<sequence length="279" mass="32068">MSLHKQLIGSHPITPYIFERWLNCTDIEPTDERCYRSLNPKIPSTDPDLIQWLGQKLVHHHYDENRIQKLKQKFTELGFPEYAEQHRKLPRADKTKKGNATEILLIEYIESCQNKALIKAYKLRYNPNVDQAIKGDDMLLVDILTNQQGSEEVKLYLGEAKFRKTPTKTIVDTISEALGKEKLPLSYSFLVDELNRKDESKAIADLLDKFLVKEIKDKGNICYTGFLLSNTDTFKVVDTHFKSDNPTLILISIGIENPEDLINEAFKKAEEMIANPTSL</sequence>
<organism evidence="2 3">
    <name type="scientific">Solitalea canadensis (strain ATCC 29591 / DSM 3403 / JCM 21819 / LMG 8368 / NBRC 15130 / NCIMB 12057 / USAM 9D)</name>
    <name type="common">Flexibacter canadensis</name>
    <dbReference type="NCBI Taxonomy" id="929556"/>
    <lineage>
        <taxon>Bacteria</taxon>
        <taxon>Pseudomonadati</taxon>
        <taxon>Bacteroidota</taxon>
        <taxon>Sphingobacteriia</taxon>
        <taxon>Sphingobacteriales</taxon>
        <taxon>Sphingobacteriaceae</taxon>
        <taxon>Solitalea</taxon>
    </lineage>
</organism>